<dbReference type="Proteomes" id="UP000031184">
    <property type="component" value="Unassembled WGS sequence"/>
</dbReference>
<organism evidence="1 2">
    <name type="scientific">Fusobacterium necrophorum subsp. funduliforme B35</name>
    <dbReference type="NCBI Taxonomy" id="1226633"/>
    <lineage>
        <taxon>Bacteria</taxon>
        <taxon>Fusobacteriati</taxon>
        <taxon>Fusobacteriota</taxon>
        <taxon>Fusobacteriia</taxon>
        <taxon>Fusobacteriales</taxon>
        <taxon>Fusobacteriaceae</taxon>
        <taxon>Fusobacterium</taxon>
    </lineage>
</organism>
<protein>
    <submittedName>
        <fullName evidence="1">Uncharacterized protein</fullName>
    </submittedName>
</protein>
<evidence type="ECO:0000313" key="2">
    <source>
        <dbReference type="Proteomes" id="UP000031184"/>
    </source>
</evidence>
<evidence type="ECO:0000313" key="1">
    <source>
        <dbReference type="EMBL" id="KID49357.1"/>
    </source>
</evidence>
<comment type="caution">
    <text evidence="1">The sequence shown here is derived from an EMBL/GenBank/DDBJ whole genome shotgun (WGS) entry which is preliminary data.</text>
</comment>
<proteinExistence type="predicted"/>
<gene>
    <name evidence="1" type="ORF">C095_04210</name>
</gene>
<dbReference type="EMBL" id="AUZI01000012">
    <property type="protein sequence ID" value="KID49357.1"/>
    <property type="molecule type" value="Genomic_DNA"/>
</dbReference>
<reference evidence="1 2" key="1">
    <citation type="submission" date="2013-08" db="EMBL/GenBank/DDBJ databases">
        <title>An opportunistic ruminal bacterium that causes liver abscesses in cattle.</title>
        <authorList>
            <person name="Benahmed F.H."/>
            <person name="Rasmussen M."/>
            <person name="Harbottle H."/>
            <person name="Soppet D."/>
            <person name="Nagaraja T.G."/>
            <person name="Davidson M."/>
        </authorList>
    </citation>
    <scope>NUCLEOTIDE SEQUENCE [LARGE SCALE GENOMIC DNA]</scope>
    <source>
        <strain evidence="1 2">B35</strain>
    </source>
</reference>
<name>A0A0B4FPW4_9FUSO</name>
<sequence>MYFTPKIKMKKHKKRSYHIGHSMYNNQIVHYNLSQSLH</sequence>
<dbReference type="PATRIC" id="fig|1226633.4.peg.849"/>
<dbReference type="AlphaFoldDB" id="A0A0B4FPW4"/>
<accession>A0A0B4FPW4</accession>